<proteinExistence type="predicted"/>
<dbReference type="SMART" id="SM00343">
    <property type="entry name" value="ZnF_C2HC"/>
    <property type="match status" value="2"/>
</dbReference>
<dbReference type="Pfam" id="PF00098">
    <property type="entry name" value="zf-CCHC"/>
    <property type="match status" value="2"/>
</dbReference>
<dbReference type="InterPro" id="IPR001878">
    <property type="entry name" value="Znf_CCHC"/>
</dbReference>
<sequence>MLISFKVFPPKFGGTKEECKSVKGWTQSFSNAITYNKCTTKQTISLFNLWLHGEAAIWRLRSQPMATEDGWTLDEWLSSLKDNFGIETEQPEGDLITFSQMEKNEHQSWSDFNKDVSNYISRIPKEFYTDKWLAKTYLEIVARTDRDLWRGLYKILKDRSLSAIMREVAATANVLQKGLVAVEKTPLKPIQTNNGSKIKSQEDTDPKVIPNLAELFSKLSLLIKGKENNNRNMEIICYVCGKSGHYSNNCRQSPINKNKVREITEGNNNLNKENSLLAISSEITEAQYLDDTKSSEAQPTLTSEALTKTYLEIVARTDRDLWRGLYKLLKDRSLSAIMREVAATANVLQKGLVAVEKTPLKPIQTNNGSKIKSQEDTDPKVIPNLAELFSKLSLLIKGKENNNRNMEIICYVCGKSGHYSNNCRQSPINKNKVREITEGNNNLNKENSLLAISSEITEAQYLDDTKSSEAQPTLTSEALSNKRMRLDYVTHPRTVISLPPVGDRLGKVNPKATKKVKKALKVSQRDKEFTERLLAAPAPLTLEESLIARPQALQSVIQEFQKLKKKPKR</sequence>
<keyword evidence="1" id="KW-0863">Zinc-finger</keyword>
<dbReference type="PANTHER" id="PTHR23002">
    <property type="entry name" value="ZINC FINGER CCHC DOMAIN CONTAINING PROTEIN"/>
    <property type="match status" value="1"/>
</dbReference>
<evidence type="ECO:0000256" key="1">
    <source>
        <dbReference type="PROSITE-ProRule" id="PRU00047"/>
    </source>
</evidence>
<comment type="caution">
    <text evidence="3">The sequence shown here is derived from an EMBL/GenBank/DDBJ whole genome shotgun (WGS) entry which is preliminary data.</text>
</comment>
<keyword evidence="4" id="KW-1185">Reference proteome</keyword>
<accession>A0A2T9Y6Q1</accession>
<dbReference type="GO" id="GO:0003676">
    <property type="term" value="F:nucleic acid binding"/>
    <property type="evidence" value="ECO:0007669"/>
    <property type="project" value="InterPro"/>
</dbReference>
<name>A0A2T9Y6Q1_9FUNG</name>
<feature type="domain" description="CCHC-type" evidence="2">
    <location>
        <begin position="237"/>
        <end position="252"/>
    </location>
</feature>
<dbReference type="Proteomes" id="UP000245383">
    <property type="component" value="Unassembled WGS sequence"/>
</dbReference>
<dbReference type="AlphaFoldDB" id="A0A2T9Y6Q1"/>
<dbReference type="Gene3D" id="4.10.60.10">
    <property type="entry name" value="Zinc finger, CCHC-type"/>
    <property type="match status" value="2"/>
</dbReference>
<keyword evidence="1" id="KW-0862">Zinc</keyword>
<keyword evidence="1" id="KW-0479">Metal-binding</keyword>
<gene>
    <name evidence="3" type="ORF">BB561_006062</name>
</gene>
<dbReference type="SUPFAM" id="SSF57756">
    <property type="entry name" value="Retrovirus zinc finger-like domains"/>
    <property type="match status" value="2"/>
</dbReference>
<organism evidence="3 4">
    <name type="scientific">Smittium simulii</name>
    <dbReference type="NCBI Taxonomy" id="133385"/>
    <lineage>
        <taxon>Eukaryota</taxon>
        <taxon>Fungi</taxon>
        <taxon>Fungi incertae sedis</taxon>
        <taxon>Zoopagomycota</taxon>
        <taxon>Kickxellomycotina</taxon>
        <taxon>Harpellomycetes</taxon>
        <taxon>Harpellales</taxon>
        <taxon>Legeriomycetaceae</taxon>
        <taxon>Smittium</taxon>
    </lineage>
</organism>
<reference evidence="3 4" key="1">
    <citation type="journal article" date="2018" name="MBio">
        <title>Comparative Genomics Reveals the Core Gene Toolbox for the Fungus-Insect Symbiosis.</title>
        <authorList>
            <person name="Wang Y."/>
            <person name="Stata M."/>
            <person name="Wang W."/>
            <person name="Stajich J.E."/>
            <person name="White M.M."/>
            <person name="Moncalvo J.M."/>
        </authorList>
    </citation>
    <scope>NUCLEOTIDE SEQUENCE [LARGE SCALE GENOMIC DNA]</scope>
    <source>
        <strain evidence="3 4">SWE-8-4</strain>
    </source>
</reference>
<evidence type="ECO:0000259" key="2">
    <source>
        <dbReference type="PROSITE" id="PS50158"/>
    </source>
</evidence>
<evidence type="ECO:0000313" key="3">
    <source>
        <dbReference type="EMBL" id="PVU88031.1"/>
    </source>
</evidence>
<evidence type="ECO:0000313" key="4">
    <source>
        <dbReference type="Proteomes" id="UP000245383"/>
    </source>
</evidence>
<dbReference type="InterPro" id="IPR051714">
    <property type="entry name" value="Znf_CCHC_NABP"/>
</dbReference>
<protein>
    <recommendedName>
        <fullName evidence="2">CCHC-type domain-containing protein</fullName>
    </recommendedName>
</protein>
<dbReference type="GO" id="GO:0008270">
    <property type="term" value="F:zinc ion binding"/>
    <property type="evidence" value="ECO:0007669"/>
    <property type="project" value="UniProtKB-KW"/>
</dbReference>
<dbReference type="OrthoDB" id="5587272at2759"/>
<dbReference type="PROSITE" id="PS50158">
    <property type="entry name" value="ZF_CCHC"/>
    <property type="match status" value="2"/>
</dbReference>
<dbReference type="InterPro" id="IPR036875">
    <property type="entry name" value="Znf_CCHC_sf"/>
</dbReference>
<feature type="domain" description="CCHC-type" evidence="2">
    <location>
        <begin position="410"/>
        <end position="425"/>
    </location>
</feature>
<dbReference type="EMBL" id="MBFR01000422">
    <property type="protein sequence ID" value="PVU88031.1"/>
    <property type="molecule type" value="Genomic_DNA"/>
</dbReference>